<feature type="region of interest" description="Disordered" evidence="1">
    <location>
        <begin position="17"/>
        <end position="104"/>
    </location>
</feature>
<keyword evidence="2" id="KW-0472">Membrane</keyword>
<sequence>MFSASSFLANGAHHPFVSLSSSSTKKKNNNKPSSSFRCLSSSSSTTRKNAHQSHLLFARKSASSIRKARGEHSQNRAIADDTPVLGLSSNNKDSTSSSSSEERERLVAEILENVDDGAFGGAMSAEKDEQTFENIKQLELVSQIKPLSNPKIFGYYDVAYTKAGSKQDGAPAGGAFRSKLGRLIFKTEGLEQNLVEPNFVENRVAFELFGCIPGEVKLRGTFEQSKAHDNDGKTVRAQFGSPTFRIFGLPALPIGPKSEVTLATTYIDDRVRLGLGGRGSRFVFRRKTKEQHERDMGYWGVAGLAVVTNLVSTVCMFFAARHYQSLGTRPGMTASLYAAFAMLFAFNFILRHAGKKCERDGWEIAPALSEEAKSFLKGTRENKTENVFGKSNN</sequence>
<evidence type="ECO:0000256" key="2">
    <source>
        <dbReference type="SAM" id="Phobius"/>
    </source>
</evidence>
<dbReference type="AlphaFoldDB" id="K8EQT4"/>
<dbReference type="PANTHER" id="PTHR31906">
    <property type="entry name" value="PLASTID-LIPID-ASSOCIATED PROTEIN 4, CHLOROPLASTIC-RELATED"/>
    <property type="match status" value="1"/>
</dbReference>
<dbReference type="GeneID" id="19017461"/>
<protein>
    <recommendedName>
        <fullName evidence="5">Plastid lipid-associated protein/fibrillin conserved domain-containing protein</fullName>
    </recommendedName>
</protein>
<feature type="compositionally biased region" description="Low complexity" evidence="1">
    <location>
        <begin position="88"/>
        <end position="99"/>
    </location>
</feature>
<feature type="transmembrane region" description="Helical" evidence="2">
    <location>
        <begin position="332"/>
        <end position="350"/>
    </location>
</feature>
<accession>K8EQT4</accession>
<evidence type="ECO:0000313" key="3">
    <source>
        <dbReference type="EMBL" id="CCO14785.1"/>
    </source>
</evidence>
<dbReference type="KEGG" id="bpg:Bathy02g03480"/>
<dbReference type="EMBL" id="FO082277">
    <property type="protein sequence ID" value="CCO14785.1"/>
    <property type="molecule type" value="Genomic_DNA"/>
</dbReference>
<keyword evidence="4" id="KW-1185">Reference proteome</keyword>
<dbReference type="OrthoDB" id="45035at2759"/>
<proteinExistence type="predicted"/>
<evidence type="ECO:0008006" key="5">
    <source>
        <dbReference type="Google" id="ProtNLM"/>
    </source>
</evidence>
<evidence type="ECO:0000256" key="1">
    <source>
        <dbReference type="SAM" id="MobiDB-lite"/>
    </source>
</evidence>
<feature type="compositionally biased region" description="Low complexity" evidence="1">
    <location>
        <begin position="30"/>
        <end position="44"/>
    </location>
</feature>
<keyword evidence="2" id="KW-1133">Transmembrane helix</keyword>
<dbReference type="eggNOG" id="ENOG502QS7D">
    <property type="taxonomic scope" value="Eukaryota"/>
</dbReference>
<reference evidence="3 4" key="1">
    <citation type="submission" date="2011-10" db="EMBL/GenBank/DDBJ databases">
        <authorList>
            <person name="Genoscope - CEA"/>
        </authorList>
    </citation>
    <scope>NUCLEOTIDE SEQUENCE [LARGE SCALE GENOMIC DNA]</scope>
    <source>
        <strain evidence="3 4">RCC 1105</strain>
    </source>
</reference>
<dbReference type="RefSeq" id="XP_007514545.1">
    <property type="nucleotide sequence ID" value="XM_007514483.1"/>
</dbReference>
<dbReference type="Proteomes" id="UP000198341">
    <property type="component" value="Chromosome 2"/>
</dbReference>
<organism evidence="3 4">
    <name type="scientific">Bathycoccus prasinos</name>
    <dbReference type="NCBI Taxonomy" id="41875"/>
    <lineage>
        <taxon>Eukaryota</taxon>
        <taxon>Viridiplantae</taxon>
        <taxon>Chlorophyta</taxon>
        <taxon>Mamiellophyceae</taxon>
        <taxon>Mamiellales</taxon>
        <taxon>Bathycoccaceae</taxon>
        <taxon>Bathycoccus</taxon>
    </lineage>
</organism>
<evidence type="ECO:0000313" key="4">
    <source>
        <dbReference type="Proteomes" id="UP000198341"/>
    </source>
</evidence>
<gene>
    <name evidence="3" type="ORF">Bathy02g03480</name>
</gene>
<name>K8EQT4_9CHLO</name>
<keyword evidence="2" id="KW-0812">Transmembrane</keyword>
<dbReference type="InterPro" id="IPR039633">
    <property type="entry name" value="PAP"/>
</dbReference>
<feature type="transmembrane region" description="Helical" evidence="2">
    <location>
        <begin position="296"/>
        <end position="320"/>
    </location>
</feature>